<reference evidence="10 11" key="1">
    <citation type="submission" date="2021-10" db="EMBL/GenBank/DDBJ databases">
        <title>Anaerobic single-cell dispensing facilitates the cultivation of human gut bacteria.</title>
        <authorList>
            <person name="Afrizal A."/>
        </authorList>
    </citation>
    <scope>NUCLEOTIDE SEQUENCE [LARGE SCALE GENOMIC DNA]</scope>
    <source>
        <strain evidence="10 11">CLA-AA-H232</strain>
    </source>
</reference>
<dbReference type="NCBIfam" id="TIGR03654">
    <property type="entry name" value="L6_bact"/>
    <property type="match status" value="1"/>
</dbReference>
<evidence type="ECO:0000256" key="5">
    <source>
        <dbReference type="ARBA" id="ARBA00023274"/>
    </source>
</evidence>
<keyword evidence="4 6" id="KW-0689">Ribosomal protein</keyword>
<dbReference type="InterPro" id="IPR019906">
    <property type="entry name" value="Ribosomal_uL6_bac-type"/>
</dbReference>
<dbReference type="Pfam" id="PF00347">
    <property type="entry name" value="Ribosomal_L6"/>
    <property type="match status" value="2"/>
</dbReference>
<dbReference type="FunFam" id="3.90.930.12:FF:000002">
    <property type="entry name" value="50S ribosomal protein L6"/>
    <property type="match status" value="1"/>
</dbReference>
<evidence type="ECO:0000256" key="6">
    <source>
        <dbReference type="HAMAP-Rule" id="MF_01365"/>
    </source>
</evidence>
<dbReference type="Proteomes" id="UP001198242">
    <property type="component" value="Unassembled WGS sequence"/>
</dbReference>
<dbReference type="PANTHER" id="PTHR11655">
    <property type="entry name" value="60S/50S RIBOSOMAL PROTEIN L6/L9"/>
    <property type="match status" value="1"/>
</dbReference>
<dbReference type="HAMAP" id="MF_01365_B">
    <property type="entry name" value="Ribosomal_uL6_B"/>
    <property type="match status" value="1"/>
</dbReference>
<dbReference type="FunFam" id="3.90.930.12:FF:000001">
    <property type="entry name" value="50S ribosomal protein L6"/>
    <property type="match status" value="1"/>
</dbReference>
<evidence type="ECO:0000256" key="7">
    <source>
        <dbReference type="RuleBase" id="RU003869"/>
    </source>
</evidence>
<dbReference type="InterPro" id="IPR020040">
    <property type="entry name" value="Ribosomal_uL6_a/b-dom"/>
</dbReference>
<comment type="subunit">
    <text evidence="6">Part of the 50S ribosomal subunit.</text>
</comment>
<dbReference type="EMBL" id="JAJEQM010000003">
    <property type="protein sequence ID" value="MCC2209881.1"/>
    <property type="molecule type" value="Genomic_DNA"/>
</dbReference>
<sequence length="182" mass="19970">MSRIGKLPITVPAGVEVKISDTNEITVKGKNGTLSRQLHPDMIVKLNDGVITVERPSEDKMHKSLHGLTRTLVNNMVIGVTEGFTKELEINGVGYRAAMQGKTLNLSLGYSHPVLYEAKEGVTIEVPAPNKIIVKGANKEDVGATAAKIREYRQPEPYKGKGIKYVDEHIRRKEGKTGAKKK</sequence>
<evidence type="ECO:0000256" key="8">
    <source>
        <dbReference type="RuleBase" id="RU003870"/>
    </source>
</evidence>
<organism evidence="10 11">
    <name type="scientific">Hominilimicola fabiformis</name>
    <dbReference type="NCBI Taxonomy" id="2885356"/>
    <lineage>
        <taxon>Bacteria</taxon>
        <taxon>Bacillati</taxon>
        <taxon>Bacillota</taxon>
        <taxon>Clostridia</taxon>
        <taxon>Eubacteriales</taxon>
        <taxon>Oscillospiraceae</taxon>
        <taxon>Hominilimicola</taxon>
    </lineage>
</organism>
<dbReference type="PANTHER" id="PTHR11655:SF14">
    <property type="entry name" value="LARGE RIBOSOMAL SUBUNIT PROTEIN UL6M"/>
    <property type="match status" value="1"/>
</dbReference>
<dbReference type="GO" id="GO:0002181">
    <property type="term" value="P:cytoplasmic translation"/>
    <property type="evidence" value="ECO:0007669"/>
    <property type="project" value="TreeGrafter"/>
</dbReference>
<dbReference type="InterPro" id="IPR036789">
    <property type="entry name" value="Ribosomal_uL6-like_a/b-dom_sf"/>
</dbReference>
<keyword evidence="11" id="KW-1185">Reference proteome</keyword>
<evidence type="ECO:0000259" key="9">
    <source>
        <dbReference type="Pfam" id="PF00347"/>
    </source>
</evidence>
<feature type="domain" description="Large ribosomal subunit protein uL6 alpha-beta" evidence="9">
    <location>
        <begin position="92"/>
        <end position="165"/>
    </location>
</feature>
<dbReference type="InterPro" id="IPR000702">
    <property type="entry name" value="Ribosomal_uL6-like"/>
</dbReference>
<keyword evidence="3 6" id="KW-0694">RNA-binding</keyword>
<dbReference type="GO" id="GO:0022625">
    <property type="term" value="C:cytosolic large ribosomal subunit"/>
    <property type="evidence" value="ECO:0007669"/>
    <property type="project" value="UniProtKB-UniRule"/>
</dbReference>
<dbReference type="InterPro" id="IPR002358">
    <property type="entry name" value="Ribosomal_uL6_CS"/>
</dbReference>
<evidence type="ECO:0000256" key="3">
    <source>
        <dbReference type="ARBA" id="ARBA00022884"/>
    </source>
</evidence>
<dbReference type="SUPFAM" id="SSF56053">
    <property type="entry name" value="Ribosomal protein L6"/>
    <property type="match status" value="2"/>
</dbReference>
<accession>A0AAE3DWY7</accession>
<dbReference type="PIRSF" id="PIRSF002162">
    <property type="entry name" value="Ribosomal_L6"/>
    <property type="match status" value="1"/>
</dbReference>
<comment type="caution">
    <text evidence="10">The sequence shown here is derived from an EMBL/GenBank/DDBJ whole genome shotgun (WGS) entry which is preliminary data.</text>
</comment>
<feature type="domain" description="Large ribosomal subunit protein uL6 alpha-beta" evidence="9">
    <location>
        <begin position="11"/>
        <end position="83"/>
    </location>
</feature>
<dbReference type="RefSeq" id="WP_022231084.1">
    <property type="nucleotide sequence ID" value="NZ_JAJEQM010000003.1"/>
</dbReference>
<evidence type="ECO:0000313" key="11">
    <source>
        <dbReference type="Proteomes" id="UP001198242"/>
    </source>
</evidence>
<protein>
    <recommendedName>
        <fullName evidence="6">Large ribosomal subunit protein uL6</fullName>
    </recommendedName>
</protein>
<dbReference type="AlphaFoldDB" id="A0AAE3DWY7"/>
<keyword evidence="5 6" id="KW-0687">Ribonucleoprotein</keyword>
<evidence type="ECO:0000313" key="10">
    <source>
        <dbReference type="EMBL" id="MCC2209881.1"/>
    </source>
</evidence>
<proteinExistence type="inferred from homology"/>
<evidence type="ECO:0000256" key="1">
    <source>
        <dbReference type="ARBA" id="ARBA00009356"/>
    </source>
</evidence>
<name>A0AAE3DWY7_9FIRM</name>
<evidence type="ECO:0000256" key="2">
    <source>
        <dbReference type="ARBA" id="ARBA00022730"/>
    </source>
</evidence>
<evidence type="ECO:0000256" key="4">
    <source>
        <dbReference type="ARBA" id="ARBA00022980"/>
    </source>
</evidence>
<keyword evidence="2 6" id="KW-0699">rRNA-binding</keyword>
<dbReference type="PRINTS" id="PR00059">
    <property type="entry name" value="RIBOSOMALL6"/>
</dbReference>
<dbReference type="PROSITE" id="PS00525">
    <property type="entry name" value="RIBOSOMAL_L6_1"/>
    <property type="match status" value="1"/>
</dbReference>
<gene>
    <name evidence="6 10" type="primary">rplF</name>
    <name evidence="10" type="ORF">LKE05_03590</name>
</gene>
<comment type="similarity">
    <text evidence="1 6 7">Belongs to the universal ribosomal protein uL6 family.</text>
</comment>
<dbReference type="GO" id="GO:0019843">
    <property type="term" value="F:rRNA binding"/>
    <property type="evidence" value="ECO:0007669"/>
    <property type="project" value="UniProtKB-UniRule"/>
</dbReference>
<comment type="function">
    <text evidence="6 8">This protein binds to the 23S rRNA, and is important in its secondary structure. It is located near the subunit interface in the base of the L7/L12 stalk, and near the tRNA binding site of the peptidyltransferase center.</text>
</comment>
<dbReference type="GO" id="GO:0003735">
    <property type="term" value="F:structural constituent of ribosome"/>
    <property type="evidence" value="ECO:0007669"/>
    <property type="project" value="UniProtKB-UniRule"/>
</dbReference>
<dbReference type="Gene3D" id="3.90.930.12">
    <property type="entry name" value="Ribosomal protein L6, alpha-beta domain"/>
    <property type="match status" value="2"/>
</dbReference>